<dbReference type="RefSeq" id="WP_183962212.1">
    <property type="nucleotide sequence ID" value="NZ_JACHHP010000007.1"/>
</dbReference>
<comment type="caution">
    <text evidence="1">The sequence shown here is derived from an EMBL/GenBank/DDBJ whole genome shotgun (WGS) entry which is preliminary data.</text>
</comment>
<organism evidence="1 2">
    <name type="scientific">Chiayiivirga flava</name>
    <dbReference type="NCBI Taxonomy" id="659595"/>
    <lineage>
        <taxon>Bacteria</taxon>
        <taxon>Pseudomonadati</taxon>
        <taxon>Pseudomonadota</taxon>
        <taxon>Gammaproteobacteria</taxon>
        <taxon>Lysobacterales</taxon>
        <taxon>Lysobacteraceae</taxon>
        <taxon>Chiayiivirga</taxon>
    </lineage>
</organism>
<dbReference type="Proteomes" id="UP000521199">
    <property type="component" value="Unassembled WGS sequence"/>
</dbReference>
<gene>
    <name evidence="1" type="ORF">HNQ52_003252</name>
</gene>
<keyword evidence="2" id="KW-1185">Reference proteome</keyword>
<name>A0A7W8D886_9GAMM</name>
<dbReference type="EMBL" id="JACHHP010000007">
    <property type="protein sequence ID" value="MBB5209680.1"/>
    <property type="molecule type" value="Genomic_DNA"/>
</dbReference>
<proteinExistence type="predicted"/>
<accession>A0A7W8D886</accession>
<evidence type="ECO:0000313" key="1">
    <source>
        <dbReference type="EMBL" id="MBB5209680.1"/>
    </source>
</evidence>
<reference evidence="1 2" key="1">
    <citation type="submission" date="2020-08" db="EMBL/GenBank/DDBJ databases">
        <title>Genomic Encyclopedia of Type Strains, Phase IV (KMG-IV): sequencing the most valuable type-strain genomes for metagenomic binning, comparative biology and taxonomic classification.</title>
        <authorList>
            <person name="Goeker M."/>
        </authorList>
    </citation>
    <scope>NUCLEOTIDE SEQUENCE [LARGE SCALE GENOMIC DNA]</scope>
    <source>
        <strain evidence="1 2">DSM 24163</strain>
    </source>
</reference>
<dbReference type="AlphaFoldDB" id="A0A7W8D886"/>
<protein>
    <submittedName>
        <fullName evidence="1">Uncharacterized protein</fullName>
    </submittedName>
</protein>
<evidence type="ECO:0000313" key="2">
    <source>
        <dbReference type="Proteomes" id="UP000521199"/>
    </source>
</evidence>
<sequence>MQLQIEVILAGAQPAQRAAAVRKVLDATELRGADVERALRDGVLRGVISSDRVLELAVLDVVADFQLAPG</sequence>